<dbReference type="InParanoid" id="A9UQ28"/>
<evidence type="ECO:0000313" key="2">
    <source>
        <dbReference type="Proteomes" id="UP000001357"/>
    </source>
</evidence>
<dbReference type="EMBL" id="CH991543">
    <property type="protein sequence ID" value="EDQ92974.1"/>
    <property type="molecule type" value="Genomic_DNA"/>
</dbReference>
<reference evidence="1 2" key="1">
    <citation type="journal article" date="2008" name="Nature">
        <title>The genome of the choanoflagellate Monosiga brevicollis and the origin of metazoans.</title>
        <authorList>
            <consortium name="JGI Sequencing"/>
            <person name="King N."/>
            <person name="Westbrook M.J."/>
            <person name="Young S.L."/>
            <person name="Kuo A."/>
            <person name="Abedin M."/>
            <person name="Chapman J."/>
            <person name="Fairclough S."/>
            <person name="Hellsten U."/>
            <person name="Isogai Y."/>
            <person name="Letunic I."/>
            <person name="Marr M."/>
            <person name="Pincus D."/>
            <person name="Putnam N."/>
            <person name="Rokas A."/>
            <person name="Wright K.J."/>
            <person name="Zuzow R."/>
            <person name="Dirks W."/>
            <person name="Good M."/>
            <person name="Goodstein D."/>
            <person name="Lemons D."/>
            <person name="Li W."/>
            <person name="Lyons J.B."/>
            <person name="Morris A."/>
            <person name="Nichols S."/>
            <person name="Richter D.J."/>
            <person name="Salamov A."/>
            <person name="Bork P."/>
            <person name="Lim W.A."/>
            <person name="Manning G."/>
            <person name="Miller W.T."/>
            <person name="McGinnis W."/>
            <person name="Shapiro H."/>
            <person name="Tjian R."/>
            <person name="Grigoriev I.V."/>
            <person name="Rokhsar D."/>
        </authorList>
    </citation>
    <scope>NUCLEOTIDE SEQUENCE [LARGE SCALE GENOMIC DNA]</scope>
    <source>
        <strain evidence="2">MX1 / ATCC 50154</strain>
    </source>
</reference>
<evidence type="ECO:0000313" key="1">
    <source>
        <dbReference type="EMBL" id="EDQ92974.1"/>
    </source>
</evidence>
<dbReference type="Proteomes" id="UP000001357">
    <property type="component" value="Unassembled WGS sequence"/>
</dbReference>
<dbReference type="GeneID" id="5887304"/>
<dbReference type="KEGG" id="mbr:MONBRDRAFT_13894"/>
<sequence>MGSKAKAGYAAFCRQDFIGIDYGLLDCATYEPLPDYYAGILWGATMGTSVLNVSVNNRQIRAYAHCGTNQRSNLITNLNSSPSTVTLLLLNLDTASHEVTLPAALAQQSATAFELQAGPGGVGGQTVMLNGNTLSYSRMQLPKLEGRIVGVEDTYSLPPQTAAFLSFEQASVPACST</sequence>
<dbReference type="PANTHER" id="PTHR14363:SF17">
    <property type="entry name" value="HEPARANASE-LIKE PROTEIN 3"/>
    <property type="match status" value="1"/>
</dbReference>
<protein>
    <recommendedName>
        <fullName evidence="3">Beta-glucuronidase C-terminal domain-containing protein</fullName>
    </recommendedName>
</protein>
<gene>
    <name evidence="1" type="ORF">MONBRDRAFT_13894</name>
</gene>
<keyword evidence="2" id="KW-1185">Reference proteome</keyword>
<evidence type="ECO:0008006" key="3">
    <source>
        <dbReference type="Google" id="ProtNLM"/>
    </source>
</evidence>
<dbReference type="PANTHER" id="PTHR14363">
    <property type="entry name" value="HEPARANASE-RELATED"/>
    <property type="match status" value="1"/>
</dbReference>
<name>A9UQ28_MONBE</name>
<proteinExistence type="predicted"/>
<accession>A9UQ28</accession>
<organism evidence="1 2">
    <name type="scientific">Monosiga brevicollis</name>
    <name type="common">Choanoflagellate</name>
    <dbReference type="NCBI Taxonomy" id="81824"/>
    <lineage>
        <taxon>Eukaryota</taxon>
        <taxon>Choanoflagellata</taxon>
        <taxon>Craspedida</taxon>
        <taxon>Salpingoecidae</taxon>
        <taxon>Monosiga</taxon>
    </lineage>
</organism>
<dbReference type="RefSeq" id="XP_001742736.1">
    <property type="nucleotide sequence ID" value="XM_001742684.1"/>
</dbReference>
<dbReference type="AlphaFoldDB" id="A9UQ28"/>